<dbReference type="GO" id="GO:0140359">
    <property type="term" value="F:ABC-type transporter activity"/>
    <property type="evidence" value="ECO:0007669"/>
    <property type="project" value="InterPro"/>
</dbReference>
<feature type="transmembrane region" description="Helical" evidence="9">
    <location>
        <begin position="232"/>
        <end position="254"/>
    </location>
</feature>
<evidence type="ECO:0000256" key="2">
    <source>
        <dbReference type="ARBA" id="ARBA00022448"/>
    </source>
</evidence>
<dbReference type="GO" id="GO:0005524">
    <property type="term" value="F:ATP binding"/>
    <property type="evidence" value="ECO:0007669"/>
    <property type="project" value="UniProtKB-KW"/>
</dbReference>
<feature type="domain" description="ABC transporter" evidence="10">
    <location>
        <begin position="1060"/>
        <end position="1287"/>
    </location>
</feature>
<dbReference type="Gene3D" id="3.40.50.300">
    <property type="entry name" value="P-loop containing nucleotide triphosphate hydrolases"/>
    <property type="match status" value="2"/>
</dbReference>
<keyword evidence="5" id="KW-0547">Nucleotide-binding</keyword>
<reference evidence="12" key="1">
    <citation type="journal article" date="2014" name="Proc. R. Soc. B">
        <title>Independently recruited oxidases from the glucose-methanol-choline oxidoreductase family enabled chemical defences in leaf beetle larvae (subtribe Chrysomelina) to evolve.</title>
        <authorList>
            <person name="Rahfeld P."/>
            <person name="Kirsch R."/>
            <person name="Kugel S."/>
            <person name="Wielsch N."/>
            <person name="Stock M."/>
            <person name="Groth M."/>
            <person name="Boland W."/>
            <person name="Burse A."/>
        </authorList>
    </citation>
    <scope>NUCLEOTIDE SEQUENCE</scope>
</reference>
<keyword evidence="7 9" id="KW-1133">Transmembrane helix</keyword>
<feature type="domain" description="ABC transmembrane type-1" evidence="11">
    <location>
        <begin position="104"/>
        <end position="349"/>
    </location>
</feature>
<dbReference type="FunFam" id="3.40.50.300:FF:000973">
    <property type="entry name" value="Multidrug resistance-associated protein 4"/>
    <property type="match status" value="1"/>
</dbReference>
<dbReference type="InterPro" id="IPR036640">
    <property type="entry name" value="ABC1_TM_sf"/>
</dbReference>
<evidence type="ECO:0000256" key="9">
    <source>
        <dbReference type="SAM" id="Phobius"/>
    </source>
</evidence>
<dbReference type="GO" id="GO:0016887">
    <property type="term" value="F:ATP hydrolysis activity"/>
    <property type="evidence" value="ECO:0007669"/>
    <property type="project" value="InterPro"/>
</dbReference>
<feature type="transmembrane region" description="Helical" evidence="9">
    <location>
        <begin position="130"/>
        <end position="147"/>
    </location>
</feature>
<dbReference type="CDD" id="cd03250">
    <property type="entry name" value="ABCC_MRP_domain1"/>
    <property type="match status" value="1"/>
</dbReference>
<evidence type="ECO:0000256" key="6">
    <source>
        <dbReference type="ARBA" id="ARBA00022840"/>
    </source>
</evidence>
<dbReference type="Pfam" id="PF00664">
    <property type="entry name" value="ABC_membrane"/>
    <property type="match status" value="2"/>
</dbReference>
<dbReference type="SUPFAM" id="SSF52540">
    <property type="entry name" value="P-loop containing nucleoside triphosphate hydrolases"/>
    <property type="match status" value="2"/>
</dbReference>
<evidence type="ECO:0000259" key="10">
    <source>
        <dbReference type="PROSITE" id="PS50893"/>
    </source>
</evidence>
<dbReference type="InterPro" id="IPR017871">
    <property type="entry name" value="ABC_transporter-like_CS"/>
</dbReference>
<evidence type="ECO:0000256" key="8">
    <source>
        <dbReference type="ARBA" id="ARBA00023136"/>
    </source>
</evidence>
<dbReference type="Gene3D" id="1.20.1560.10">
    <property type="entry name" value="ABC transporter type 1, transmembrane domain"/>
    <property type="match status" value="2"/>
</dbReference>
<dbReference type="EMBL" id="GARF01000058">
    <property type="protein sequence ID" value="JAC88897.1"/>
    <property type="molecule type" value="mRNA"/>
</dbReference>
<evidence type="ECO:0000259" key="11">
    <source>
        <dbReference type="PROSITE" id="PS50929"/>
    </source>
</evidence>
<dbReference type="PANTHER" id="PTHR24223">
    <property type="entry name" value="ATP-BINDING CASSETTE SUB-FAMILY C"/>
    <property type="match status" value="1"/>
</dbReference>
<organism evidence="12">
    <name type="scientific">Chrysomela populi</name>
    <name type="common">Poplar leaf beetle</name>
    <name type="synonym">Melasoma populi</name>
    <dbReference type="NCBI Taxonomy" id="154003"/>
    <lineage>
        <taxon>Eukaryota</taxon>
        <taxon>Metazoa</taxon>
        <taxon>Ecdysozoa</taxon>
        <taxon>Arthropoda</taxon>
        <taxon>Hexapoda</taxon>
        <taxon>Insecta</taxon>
        <taxon>Pterygota</taxon>
        <taxon>Neoptera</taxon>
        <taxon>Endopterygota</taxon>
        <taxon>Coleoptera</taxon>
        <taxon>Polyphaga</taxon>
        <taxon>Cucujiformia</taxon>
        <taxon>Chrysomeloidea</taxon>
        <taxon>Chrysomelidae</taxon>
        <taxon>Chrysomelinae</taxon>
        <taxon>Chrysomelini</taxon>
        <taxon>Chrysomela</taxon>
    </lineage>
</organism>
<dbReference type="InterPro" id="IPR003439">
    <property type="entry name" value="ABC_transporter-like_ATP-bd"/>
</dbReference>
<keyword evidence="3 9" id="KW-0812">Transmembrane</keyword>
<dbReference type="InterPro" id="IPR044726">
    <property type="entry name" value="ABCC_6TM_D2"/>
</dbReference>
<protein>
    <submittedName>
        <fullName evidence="12">Putative ABCC protein</fullName>
    </submittedName>
</protein>
<evidence type="ECO:0000256" key="7">
    <source>
        <dbReference type="ARBA" id="ARBA00022989"/>
    </source>
</evidence>
<keyword evidence="6" id="KW-0067">ATP-binding</keyword>
<dbReference type="InterPro" id="IPR044746">
    <property type="entry name" value="ABCC_6TM_D1"/>
</dbReference>
<name>A0A0U9HY72_CHRPP</name>
<feature type="transmembrane region" description="Helical" evidence="9">
    <location>
        <begin position="315"/>
        <end position="338"/>
    </location>
</feature>
<evidence type="ECO:0000256" key="4">
    <source>
        <dbReference type="ARBA" id="ARBA00022737"/>
    </source>
</evidence>
<feature type="transmembrane region" description="Helical" evidence="9">
    <location>
        <begin position="205"/>
        <end position="226"/>
    </location>
</feature>
<dbReference type="PROSITE" id="PS50929">
    <property type="entry name" value="ABC_TM1F"/>
    <property type="match status" value="2"/>
</dbReference>
<dbReference type="InterPro" id="IPR011527">
    <property type="entry name" value="ABC1_TM_dom"/>
</dbReference>
<dbReference type="SUPFAM" id="SSF90123">
    <property type="entry name" value="ABC transporter transmembrane region"/>
    <property type="match status" value="2"/>
</dbReference>
<feature type="transmembrane region" description="Helical" evidence="9">
    <location>
        <begin position="80"/>
        <end position="99"/>
    </location>
</feature>
<feature type="transmembrane region" description="Helical" evidence="9">
    <location>
        <begin position="886"/>
        <end position="904"/>
    </location>
</feature>
<dbReference type="Pfam" id="PF00005">
    <property type="entry name" value="ABC_tran"/>
    <property type="match status" value="2"/>
</dbReference>
<dbReference type="PANTHER" id="PTHR24223:SF448">
    <property type="entry name" value="FI20146P1-RELATED"/>
    <property type="match status" value="1"/>
</dbReference>
<evidence type="ECO:0000256" key="5">
    <source>
        <dbReference type="ARBA" id="ARBA00022741"/>
    </source>
</evidence>
<dbReference type="InterPro" id="IPR027417">
    <property type="entry name" value="P-loop_NTPase"/>
</dbReference>
<feature type="transmembrane region" description="Helical" evidence="9">
    <location>
        <begin position="686"/>
        <end position="708"/>
    </location>
</feature>
<reference evidence="12" key="2">
    <citation type="submission" date="2016-01" db="EMBL/GenBank/DDBJ databases">
        <title>Tissue-specific transcript profiling for ABC transporters in the sequestering larvae of the phytophagous leaf beetle Chrysomela populi.</title>
        <authorList>
            <person name="Strauss A.S."/>
            <person name="Wang D."/>
            <person name="Stock M."/>
            <person name="Gretscher R.R."/>
            <person name="Groth M."/>
            <person name="Boland W."/>
            <person name="Burse A."/>
        </authorList>
    </citation>
    <scope>NUCLEOTIDE SEQUENCE</scope>
</reference>
<dbReference type="CDD" id="cd03244">
    <property type="entry name" value="ABCC_MRP_domain2"/>
    <property type="match status" value="1"/>
</dbReference>
<dbReference type="PROSITE" id="PS50893">
    <property type="entry name" value="ABC_TRANSPORTER_2"/>
    <property type="match status" value="2"/>
</dbReference>
<sequence length="1297" mass="146071">MDHSEKVLRKVHPREKANIFSLLTFLYTRKLFRSGFKKDLEDDDLYEVIKQCRSKKCADHLEAAFKAEGHKRSHASVFRVIWNCYGIRYLILGVCNLSWKLIHSLLEPNAVAKLVGYFKPGQTQMTLYDALYYAGIMVGLKAMHGFYHHNYRVYLHQLAIQIRTSFCSLIYRKTLRISPKAMEDTNMGNIVTVITKDVLQFEHSIWLFNDLWTGIVQMIFVCYMIYSRIGVSSIVGVLLLMTCLPVQAFLSKIIKKIRSKLNKRTDERLQQTREILSSIRIIKMYTWENIFIDKINKAREKEMSSLLKNSIVKTLMMAMSHMVSKFSFYALIMIYIWMNEYKISVEDIFYVTKIFGQLKMIMGFTFSVGFTRIAELVASLERIQNILNLEDLPEDYVDKPDDEPQIDIRDVSVEMRGKQILRNVQLKMEVGLTVVTGHLGCGKSSLIKLILKSYPVASGELRTRGRKSYASQDAWLFPSSIKQNILFGEKYDYERYKKVVEVCALEYDFAVLERGDETILTDGGTNLSKGQQARVNLARAVYRDSDIYLVDDALTALDPRVQDHIFDECVRGFLRGKLVVLVTHNARHIESADMLVVMADGGVKIAAKQNELSAEVLAEIEREEEIVESLMKEKLKEAVEDIDADAGADDEKAELLAVAAVAAPKPRKRQVYHEEKKQGGVDPKLYYKYIQFGGGVWFLLVIVLMYGASTLSDSSSNKMLTNWVNQQASLTGSMEKYFGNASVDLELMAASLANASAAAGANVTAVNETLERVAGLQRLEVQAAKSINLYSVLLISSSVLEIIKFLLLVKFIVNASFFLHKTMVRSVIRSVMAFFDNFFVGNILNRFSQDLYVVDEVMPHAVSMLIMTGFMLAGNVGLIASVNWKFLVPSFVLLVSLVVMRFIYIPTSRSLKRLEAATRSPIIGHLNSTMEGLTTIRAYRAQDILKFEFDKHQDLYTSAYFTSVCAIGAFSLYMDVFSAIYEAFVIGRFLFLDVDTAAGDVGLTITQAGMLAGVMQMGLQEWTQAENLMTSFERALEYTGAETEAATGCEPPGWPSRGEIRYSHVSLTYTNSHEPVLANISFHVKAKEKIGIVGRTGAGKSSIISTLFRLYDFEGDITIDDVPTKSLSLEFLRRHISIIPQDPIMFSGTIRSNVDPSNEFTDEEIWTTLHKVQLDSITPSLSTDVSSTNFSTGQRQLLCIARAIIRKTAIVVLDEATANMDPETERLAQRTVDANLADRTLLVIAHRLETVLACDRVMVLDHGRVVEFDTPEALRRRPDGLFAGMLRNAGLAAADEG</sequence>
<dbReference type="InterPro" id="IPR003593">
    <property type="entry name" value="AAA+_ATPase"/>
</dbReference>
<feature type="transmembrane region" description="Helical" evidence="9">
    <location>
        <begin position="857"/>
        <end position="880"/>
    </location>
</feature>
<dbReference type="FunFam" id="3.40.50.300:FF:000163">
    <property type="entry name" value="Multidrug resistance-associated protein member 4"/>
    <property type="match status" value="1"/>
</dbReference>
<comment type="subcellular location">
    <subcellularLocation>
        <location evidence="1">Membrane</location>
        <topology evidence="1">Multi-pass membrane protein</topology>
    </subcellularLocation>
</comment>
<dbReference type="CDD" id="cd18579">
    <property type="entry name" value="ABC_6TM_ABCC_D1"/>
    <property type="match status" value="1"/>
</dbReference>
<dbReference type="SMART" id="SM00382">
    <property type="entry name" value="AAA"/>
    <property type="match status" value="2"/>
</dbReference>
<keyword evidence="4" id="KW-0677">Repeat</keyword>
<keyword evidence="8 9" id="KW-0472">Membrane</keyword>
<feature type="transmembrane region" description="Helical" evidence="9">
    <location>
        <begin position="787"/>
        <end position="807"/>
    </location>
</feature>
<feature type="domain" description="ABC transmembrane type-1" evidence="11">
    <location>
        <begin position="789"/>
        <end position="1027"/>
    </location>
</feature>
<evidence type="ECO:0000313" key="12">
    <source>
        <dbReference type="EMBL" id="JAC88897.1"/>
    </source>
</evidence>
<evidence type="ECO:0000256" key="1">
    <source>
        <dbReference type="ARBA" id="ARBA00004141"/>
    </source>
</evidence>
<dbReference type="GO" id="GO:0016020">
    <property type="term" value="C:membrane"/>
    <property type="evidence" value="ECO:0007669"/>
    <property type="project" value="UniProtKB-SubCell"/>
</dbReference>
<dbReference type="CDD" id="cd18580">
    <property type="entry name" value="ABC_6TM_ABCC_D2"/>
    <property type="match status" value="1"/>
</dbReference>
<dbReference type="FunFam" id="1.20.1560.10:FF:000006">
    <property type="entry name" value="ATP-binding cassette, sub-family C (CFTR/MRP), member 9"/>
    <property type="match status" value="1"/>
</dbReference>
<accession>A0A0U9HY72</accession>
<feature type="transmembrane region" description="Helical" evidence="9">
    <location>
        <begin position="358"/>
        <end position="378"/>
    </location>
</feature>
<keyword evidence="2" id="KW-0813">Transport</keyword>
<dbReference type="InterPro" id="IPR050173">
    <property type="entry name" value="ABC_transporter_C-like"/>
</dbReference>
<feature type="transmembrane region" description="Helical" evidence="9">
    <location>
        <begin position="747"/>
        <end position="766"/>
    </location>
</feature>
<dbReference type="PROSITE" id="PS00211">
    <property type="entry name" value="ABC_TRANSPORTER_1"/>
    <property type="match status" value="1"/>
</dbReference>
<proteinExistence type="evidence at transcript level"/>
<feature type="domain" description="ABC transporter" evidence="10">
    <location>
        <begin position="406"/>
        <end position="625"/>
    </location>
</feature>
<evidence type="ECO:0000256" key="3">
    <source>
        <dbReference type="ARBA" id="ARBA00022692"/>
    </source>
</evidence>